<feature type="compositionally biased region" description="Low complexity" evidence="1">
    <location>
        <begin position="139"/>
        <end position="155"/>
    </location>
</feature>
<protein>
    <submittedName>
        <fullName evidence="2">16584_t:CDS:1</fullName>
    </submittedName>
</protein>
<evidence type="ECO:0000256" key="1">
    <source>
        <dbReference type="SAM" id="MobiDB-lite"/>
    </source>
</evidence>
<keyword evidence="3" id="KW-1185">Reference proteome</keyword>
<feature type="region of interest" description="Disordered" evidence="1">
    <location>
        <begin position="398"/>
        <end position="424"/>
    </location>
</feature>
<organism evidence="2 3">
    <name type="scientific">Gigaspora margarita</name>
    <dbReference type="NCBI Taxonomy" id="4874"/>
    <lineage>
        <taxon>Eukaryota</taxon>
        <taxon>Fungi</taxon>
        <taxon>Fungi incertae sedis</taxon>
        <taxon>Mucoromycota</taxon>
        <taxon>Glomeromycotina</taxon>
        <taxon>Glomeromycetes</taxon>
        <taxon>Diversisporales</taxon>
        <taxon>Gigasporaceae</taxon>
        <taxon>Gigaspora</taxon>
    </lineage>
</organism>
<feature type="compositionally biased region" description="Basic and acidic residues" evidence="1">
    <location>
        <begin position="157"/>
        <end position="174"/>
    </location>
</feature>
<proteinExistence type="predicted"/>
<accession>A0ABM8W047</accession>
<name>A0ABM8W047_GIGMA</name>
<evidence type="ECO:0000313" key="2">
    <source>
        <dbReference type="EMBL" id="CAG8490778.1"/>
    </source>
</evidence>
<evidence type="ECO:0000313" key="3">
    <source>
        <dbReference type="Proteomes" id="UP000789901"/>
    </source>
</evidence>
<dbReference type="EMBL" id="CAJVQB010000467">
    <property type="protein sequence ID" value="CAG8490778.1"/>
    <property type="molecule type" value="Genomic_DNA"/>
</dbReference>
<reference evidence="2 3" key="1">
    <citation type="submission" date="2021-06" db="EMBL/GenBank/DDBJ databases">
        <authorList>
            <person name="Kallberg Y."/>
            <person name="Tangrot J."/>
            <person name="Rosling A."/>
        </authorList>
    </citation>
    <scope>NUCLEOTIDE SEQUENCE [LARGE SCALE GENOMIC DNA]</scope>
    <source>
        <strain evidence="2 3">120-4 pot B 10/14</strain>
    </source>
</reference>
<feature type="region of interest" description="Disordered" evidence="1">
    <location>
        <begin position="103"/>
        <end position="196"/>
    </location>
</feature>
<dbReference type="Proteomes" id="UP000789901">
    <property type="component" value="Unassembled WGS sequence"/>
</dbReference>
<feature type="compositionally biased region" description="Basic residues" evidence="1">
    <location>
        <begin position="398"/>
        <end position="408"/>
    </location>
</feature>
<comment type="caution">
    <text evidence="2">The sequence shown here is derived from an EMBL/GenBank/DDBJ whole genome shotgun (WGS) entry which is preliminary data.</text>
</comment>
<gene>
    <name evidence="2" type="ORF">GMARGA_LOCUS1708</name>
</gene>
<sequence>MRRLLIALGSERLCTENHPNRLSQQYIPAVFKQSPPDESHVFAVLTTAWIQEHSEAVCYRLTGDCYLSFNNITSSNTTTPKTRVLALVPKKRKFLDIVEKGSEKKMKKTHNTRSKDEKTLTLPKTTTTEVMDEEMSTFSGSSSENNTDSTSSDWSEVMERETTAENLQKQREDGVNSTNTDVGPALNEATKNKVPTKESKSWSGLFTKLTKGRATYSTFSPRINISMKNNNALMFDIQKLNNISTNDIVSTLYGKMANSLRQHYKELQNLKNKQVTSKEASETAHKIVEISAANPYKDNSQETDEQEAVVIEQDVNMPVVTNLLEVEDPRINPTSEEAVTPNNMKSTSNINQADSIIYGEKSNQIDSNRSYNQQPLTNSRSDNIIQQIVDNGFTKVTYSKKKKKMNKRDKKEFLGPYKKSKTSQ</sequence>